<organism evidence="1 2">
    <name type="scientific">Auriscalpium vulgare</name>
    <dbReference type="NCBI Taxonomy" id="40419"/>
    <lineage>
        <taxon>Eukaryota</taxon>
        <taxon>Fungi</taxon>
        <taxon>Dikarya</taxon>
        <taxon>Basidiomycota</taxon>
        <taxon>Agaricomycotina</taxon>
        <taxon>Agaricomycetes</taxon>
        <taxon>Russulales</taxon>
        <taxon>Auriscalpiaceae</taxon>
        <taxon>Auriscalpium</taxon>
    </lineage>
</organism>
<protein>
    <submittedName>
        <fullName evidence="1">Uncharacterized protein</fullName>
    </submittedName>
</protein>
<accession>A0ACB8R926</accession>
<gene>
    <name evidence="1" type="ORF">FA95DRAFT_1611608</name>
</gene>
<reference evidence="1" key="1">
    <citation type="submission" date="2021-02" db="EMBL/GenBank/DDBJ databases">
        <authorList>
            <consortium name="DOE Joint Genome Institute"/>
            <person name="Ahrendt S."/>
            <person name="Looney B.P."/>
            <person name="Miyauchi S."/>
            <person name="Morin E."/>
            <person name="Drula E."/>
            <person name="Courty P.E."/>
            <person name="Chicoki N."/>
            <person name="Fauchery L."/>
            <person name="Kohler A."/>
            <person name="Kuo A."/>
            <person name="Labutti K."/>
            <person name="Pangilinan J."/>
            <person name="Lipzen A."/>
            <person name="Riley R."/>
            <person name="Andreopoulos W."/>
            <person name="He G."/>
            <person name="Johnson J."/>
            <person name="Barry K.W."/>
            <person name="Grigoriev I.V."/>
            <person name="Nagy L."/>
            <person name="Hibbett D."/>
            <person name="Henrissat B."/>
            <person name="Matheny P.B."/>
            <person name="Labbe J."/>
            <person name="Martin F."/>
        </authorList>
    </citation>
    <scope>NUCLEOTIDE SEQUENCE</scope>
    <source>
        <strain evidence="1">FP105234-sp</strain>
    </source>
</reference>
<comment type="caution">
    <text evidence="1">The sequence shown here is derived from an EMBL/GenBank/DDBJ whole genome shotgun (WGS) entry which is preliminary data.</text>
</comment>
<evidence type="ECO:0000313" key="2">
    <source>
        <dbReference type="Proteomes" id="UP000814033"/>
    </source>
</evidence>
<dbReference type="EMBL" id="MU276176">
    <property type="protein sequence ID" value="KAI0040674.1"/>
    <property type="molecule type" value="Genomic_DNA"/>
</dbReference>
<proteinExistence type="predicted"/>
<reference evidence="1" key="2">
    <citation type="journal article" date="2022" name="New Phytol.">
        <title>Evolutionary transition to the ectomycorrhizal habit in the genomes of a hyperdiverse lineage of mushroom-forming fungi.</title>
        <authorList>
            <person name="Looney B."/>
            <person name="Miyauchi S."/>
            <person name="Morin E."/>
            <person name="Drula E."/>
            <person name="Courty P.E."/>
            <person name="Kohler A."/>
            <person name="Kuo A."/>
            <person name="LaButti K."/>
            <person name="Pangilinan J."/>
            <person name="Lipzen A."/>
            <person name="Riley R."/>
            <person name="Andreopoulos W."/>
            <person name="He G."/>
            <person name="Johnson J."/>
            <person name="Nolan M."/>
            <person name="Tritt A."/>
            <person name="Barry K.W."/>
            <person name="Grigoriev I.V."/>
            <person name="Nagy L.G."/>
            <person name="Hibbett D."/>
            <person name="Henrissat B."/>
            <person name="Matheny P.B."/>
            <person name="Labbe J."/>
            <person name="Martin F.M."/>
        </authorList>
    </citation>
    <scope>NUCLEOTIDE SEQUENCE</scope>
    <source>
        <strain evidence="1">FP105234-sp</strain>
    </source>
</reference>
<sequence length="140" mass="15322">MAFEDQAAEEDVDLQLITSLEVDVVRFLGDQRTPNYLQLALAKLLQQGSQLASTGRATTPLWLRGTAYGSTTPATASHARTSLTGASNFCFFCARTHRKRTRSCTNIVGAARAALAGYVADEILRGNILFPRVREEKRSC</sequence>
<name>A0ACB8R926_9AGAM</name>
<evidence type="ECO:0000313" key="1">
    <source>
        <dbReference type="EMBL" id="KAI0040674.1"/>
    </source>
</evidence>
<dbReference type="Proteomes" id="UP000814033">
    <property type="component" value="Unassembled WGS sequence"/>
</dbReference>
<keyword evidence="2" id="KW-1185">Reference proteome</keyword>